<dbReference type="RefSeq" id="WP_188463463.1">
    <property type="nucleotide sequence ID" value="NZ_BMFQ01000002.1"/>
</dbReference>
<feature type="coiled-coil region" evidence="1">
    <location>
        <begin position="889"/>
        <end position="916"/>
    </location>
</feature>
<dbReference type="Proteomes" id="UP000625976">
    <property type="component" value="Unassembled WGS sequence"/>
</dbReference>
<keyword evidence="5" id="KW-1185">Reference proteome</keyword>
<feature type="signal peptide" evidence="2">
    <location>
        <begin position="1"/>
        <end position="22"/>
    </location>
</feature>
<evidence type="ECO:0000259" key="3">
    <source>
        <dbReference type="PROSITE" id="PS51688"/>
    </source>
</evidence>
<accession>A0A917GG01</accession>
<dbReference type="Pfam" id="PF05658">
    <property type="entry name" value="YadA_head"/>
    <property type="match status" value="10"/>
</dbReference>
<dbReference type="CDD" id="cd12820">
    <property type="entry name" value="LbR_YadA-like"/>
    <property type="match status" value="3"/>
</dbReference>
<dbReference type="EMBL" id="BMFQ01000002">
    <property type="protein sequence ID" value="GGG44460.1"/>
    <property type="molecule type" value="Genomic_DNA"/>
</dbReference>
<feature type="domain" description="Peptidase S74" evidence="3">
    <location>
        <begin position="818"/>
        <end position="910"/>
    </location>
</feature>
<dbReference type="GO" id="GO:0019867">
    <property type="term" value="C:outer membrane"/>
    <property type="evidence" value="ECO:0007669"/>
    <property type="project" value="InterPro"/>
</dbReference>
<dbReference type="InterPro" id="IPR011049">
    <property type="entry name" value="Serralysin-like_metalloprot_C"/>
</dbReference>
<protein>
    <recommendedName>
        <fullName evidence="3">Peptidase S74 domain-containing protein</fullName>
    </recommendedName>
</protein>
<evidence type="ECO:0000256" key="2">
    <source>
        <dbReference type="SAM" id="SignalP"/>
    </source>
</evidence>
<evidence type="ECO:0000313" key="5">
    <source>
        <dbReference type="Proteomes" id="UP000625976"/>
    </source>
</evidence>
<dbReference type="Gene3D" id="2.150.10.10">
    <property type="entry name" value="Serralysin-like metalloprotease, C-terminal"/>
    <property type="match status" value="5"/>
</dbReference>
<dbReference type="SUPFAM" id="SSF101967">
    <property type="entry name" value="Adhesin YadA, collagen-binding domain"/>
    <property type="match status" value="3"/>
</dbReference>
<dbReference type="InterPro" id="IPR008640">
    <property type="entry name" value="Adhesin_Head_dom"/>
</dbReference>
<comment type="caution">
    <text evidence="4">The sequence shown here is derived from an EMBL/GenBank/DDBJ whole genome shotgun (WGS) entry which is preliminary data.</text>
</comment>
<proteinExistence type="predicted"/>
<evidence type="ECO:0000313" key="4">
    <source>
        <dbReference type="EMBL" id="GGG44460.1"/>
    </source>
</evidence>
<evidence type="ECO:0000256" key="1">
    <source>
        <dbReference type="SAM" id="Coils"/>
    </source>
</evidence>
<dbReference type="AlphaFoldDB" id="A0A917GG01"/>
<keyword evidence="1" id="KW-0175">Coiled coil</keyword>
<name>A0A917GG01_9FLAO</name>
<reference evidence="4" key="2">
    <citation type="submission" date="2020-09" db="EMBL/GenBank/DDBJ databases">
        <authorList>
            <person name="Sun Q."/>
            <person name="Zhou Y."/>
        </authorList>
    </citation>
    <scope>NUCLEOTIDE SEQUENCE</scope>
    <source>
        <strain evidence="4">CGMCC 1.12751</strain>
    </source>
</reference>
<gene>
    <name evidence="4" type="ORF">GCM10010976_15060</name>
</gene>
<organism evidence="4 5">
    <name type="scientific">Bizionia arctica</name>
    <dbReference type="NCBI Taxonomy" id="1495645"/>
    <lineage>
        <taxon>Bacteria</taxon>
        <taxon>Pseudomonadati</taxon>
        <taxon>Bacteroidota</taxon>
        <taxon>Flavobacteriia</taxon>
        <taxon>Flavobacteriales</taxon>
        <taxon>Flavobacteriaceae</taxon>
        <taxon>Bizionia</taxon>
    </lineage>
</organism>
<keyword evidence="2" id="KW-0732">Signal</keyword>
<dbReference type="Pfam" id="PF13884">
    <property type="entry name" value="Peptidase_S74"/>
    <property type="match status" value="1"/>
</dbReference>
<dbReference type="PROSITE" id="PS51688">
    <property type="entry name" value="ICA"/>
    <property type="match status" value="1"/>
</dbReference>
<feature type="chain" id="PRO_5036873008" description="Peptidase S74 domain-containing protein" evidence="2">
    <location>
        <begin position="23"/>
        <end position="917"/>
    </location>
</feature>
<reference evidence="4" key="1">
    <citation type="journal article" date="2014" name="Int. J. Syst. Evol. Microbiol.">
        <title>Complete genome sequence of Corynebacterium casei LMG S-19264T (=DSM 44701T), isolated from a smear-ripened cheese.</title>
        <authorList>
            <consortium name="US DOE Joint Genome Institute (JGI-PGF)"/>
            <person name="Walter F."/>
            <person name="Albersmeier A."/>
            <person name="Kalinowski J."/>
            <person name="Ruckert C."/>
        </authorList>
    </citation>
    <scope>NUCLEOTIDE SEQUENCE</scope>
    <source>
        <strain evidence="4">CGMCC 1.12751</strain>
    </source>
</reference>
<sequence length="917" mass="94858">MKNTIITLLFSLLITVSSFSQQGINYKALIKDANGNVLLNTHNISVQFTIYEGATLTNQVYQETHTNVSTDVNGILISTMGDGNTSDVFSDISWGNDEHWLNVQIDIGDGLLDVSTTQFMAVPYAINAKTAANVTGLEKITEGSNAGWRLIGQDPNNYGNIGGNAVDLSFNGSDNVTNGATGSYSTAMGQSTTASGIYSTVMGRFATASGYASIATGSSTEASGENSTALGEFTTASGRTSTSFGINTIASEQSSTAMGQNTTASGYYSTVMGFGTNAISLGSLAIGRYNIGTGNATAWVATDPLFEIGNGTDDTSRTNALTVLKNGTITAPSFDLVEIINPKALITKEYADANLVASGLDKLTEGSNTGWRLKGRDPNNYGNIGLDAIDLSYSGSASVTNGANGSYSTAMGESTTASGVFSTVMGRFATASGYASIATGSSTEASGENSTAMGEFTAASGRTSTSFGINTTASEQSSTAMGQNTTASGYYSTAMGFGTNATSLGSLAIGRYNIGTGNATAWVATDPLFEIGNGTNSNAKTNALTVLKNGTITAPSFDLAEIISPKALITKEYADANLGSTGLEGLGSGWRLKGQNPNNYGNTGFKAVDLSNSDTASTTHGATGWSSTAMGWNTIASGSYSAANGSNTSASGHNSTTMGILTIASGERSTAIGYGTTASGHTSTAMGWNTIASSHTSLAIGRFNVGGGSATSWGATDPLFEIGNGISNGSRTNALTVLKNGKVGIGTASPSSRFQITNGSDASYNSDSGYLVLGNTTGSNLVFDENEIMARDNGVASTLFLQQDGGDVRVGGVLVHSSDRRLKKDITPLSYGLDTVLQLNPVQYNWINRTQDYKSIGLIAQEVQPVISEIVHEDDDEAKTLSVSYTELIPVLINAVKELKAENDALRSRVKILENNK</sequence>
<dbReference type="InterPro" id="IPR030392">
    <property type="entry name" value="S74_ICA"/>
</dbReference>